<keyword evidence="1" id="KW-0863">Zinc-finger</keyword>
<dbReference type="EMBL" id="QJKJ01009626">
    <property type="protein sequence ID" value="RDX76098.1"/>
    <property type="molecule type" value="Genomic_DNA"/>
</dbReference>
<dbReference type="Proteomes" id="UP000257109">
    <property type="component" value="Unassembled WGS sequence"/>
</dbReference>
<reference evidence="4" key="1">
    <citation type="submission" date="2018-05" db="EMBL/GenBank/DDBJ databases">
        <title>Draft genome of Mucuna pruriens seed.</title>
        <authorList>
            <person name="Nnadi N.E."/>
            <person name="Vos R."/>
            <person name="Hasami M.H."/>
            <person name="Devisetty U.K."/>
            <person name="Aguiy J.C."/>
        </authorList>
    </citation>
    <scope>NUCLEOTIDE SEQUENCE [LARGE SCALE GENOMIC DNA]</scope>
    <source>
        <strain evidence="4">JCA_2017</strain>
    </source>
</reference>
<keyword evidence="1" id="KW-0862">Zinc</keyword>
<keyword evidence="1" id="KW-0479">Metal-binding</keyword>
<name>A0A371FCS5_MUCPR</name>
<comment type="caution">
    <text evidence="4">The sequence shown here is derived from an EMBL/GenBank/DDBJ whole genome shotgun (WGS) entry which is preliminary data.</text>
</comment>
<feature type="non-terminal residue" evidence="4">
    <location>
        <position position="1"/>
    </location>
</feature>
<evidence type="ECO:0000313" key="4">
    <source>
        <dbReference type="EMBL" id="RDX76098.1"/>
    </source>
</evidence>
<evidence type="ECO:0000256" key="1">
    <source>
        <dbReference type="PROSITE-ProRule" id="PRU00042"/>
    </source>
</evidence>
<proteinExistence type="predicted"/>
<feature type="domain" description="C2H2-type" evidence="3">
    <location>
        <begin position="109"/>
        <end position="136"/>
    </location>
</feature>
<evidence type="ECO:0000259" key="3">
    <source>
        <dbReference type="PROSITE" id="PS50157"/>
    </source>
</evidence>
<sequence length="236" mass="26847">MGKKVRANVKNEANQVEIHLSECLCKYPISRRHLDLGREGKEEEGEQIDITSNNMNKNPSLTYSHSHNTILTLPENSHLRIDASQSLILEEAEKARAVRDPEAKAVKSNTCEECGVTFKKHAYLLQHMLSHSPQCEALDPRERTPNAREVYISGGNYAINCKLFPGTVRGATMQWFSGLPTKTIHTVIDLATRFVSRFATNKAERLEVADLFDIKEAKRETLKKSRMFYWRYGPGK</sequence>
<dbReference type="GO" id="GO:0008270">
    <property type="term" value="F:zinc ion binding"/>
    <property type="evidence" value="ECO:0007669"/>
    <property type="project" value="UniProtKB-KW"/>
</dbReference>
<dbReference type="InterPro" id="IPR013087">
    <property type="entry name" value="Znf_C2H2_type"/>
</dbReference>
<feature type="compositionally biased region" description="Polar residues" evidence="2">
    <location>
        <begin position="49"/>
        <end position="59"/>
    </location>
</feature>
<gene>
    <name evidence="4" type="ORF">CR513_43951</name>
</gene>
<evidence type="ECO:0000256" key="2">
    <source>
        <dbReference type="SAM" id="MobiDB-lite"/>
    </source>
</evidence>
<accession>A0A371FCS5</accession>
<feature type="region of interest" description="Disordered" evidence="2">
    <location>
        <begin position="37"/>
        <end position="59"/>
    </location>
</feature>
<organism evidence="4 5">
    <name type="scientific">Mucuna pruriens</name>
    <name type="common">Velvet bean</name>
    <name type="synonym">Dolichos pruriens</name>
    <dbReference type="NCBI Taxonomy" id="157652"/>
    <lineage>
        <taxon>Eukaryota</taxon>
        <taxon>Viridiplantae</taxon>
        <taxon>Streptophyta</taxon>
        <taxon>Embryophyta</taxon>
        <taxon>Tracheophyta</taxon>
        <taxon>Spermatophyta</taxon>
        <taxon>Magnoliopsida</taxon>
        <taxon>eudicotyledons</taxon>
        <taxon>Gunneridae</taxon>
        <taxon>Pentapetalae</taxon>
        <taxon>rosids</taxon>
        <taxon>fabids</taxon>
        <taxon>Fabales</taxon>
        <taxon>Fabaceae</taxon>
        <taxon>Papilionoideae</taxon>
        <taxon>50 kb inversion clade</taxon>
        <taxon>NPAAA clade</taxon>
        <taxon>indigoferoid/millettioid clade</taxon>
        <taxon>Phaseoleae</taxon>
        <taxon>Mucuna</taxon>
    </lineage>
</organism>
<evidence type="ECO:0000313" key="5">
    <source>
        <dbReference type="Proteomes" id="UP000257109"/>
    </source>
</evidence>
<dbReference type="AlphaFoldDB" id="A0A371FCS5"/>
<dbReference type="PROSITE" id="PS00028">
    <property type="entry name" value="ZINC_FINGER_C2H2_1"/>
    <property type="match status" value="1"/>
</dbReference>
<keyword evidence="5" id="KW-1185">Reference proteome</keyword>
<dbReference type="OrthoDB" id="1752139at2759"/>
<protein>
    <recommendedName>
        <fullName evidence="3">C2H2-type domain-containing protein</fullName>
    </recommendedName>
</protein>
<dbReference type="PROSITE" id="PS50157">
    <property type="entry name" value="ZINC_FINGER_C2H2_2"/>
    <property type="match status" value="1"/>
</dbReference>